<dbReference type="KEGG" id="lmd:METH_11700"/>
<name>V9VTB8_9RHOB</name>
<dbReference type="PATRIC" id="fig|999552.6.peg.2332"/>
<dbReference type="AlphaFoldDB" id="V9VTB8"/>
<dbReference type="EMBL" id="CP006773">
    <property type="protein sequence ID" value="AHD01248.1"/>
    <property type="molecule type" value="Genomic_DNA"/>
</dbReference>
<keyword evidence="3" id="KW-1185">Reference proteome</keyword>
<evidence type="ECO:0000313" key="3">
    <source>
        <dbReference type="Proteomes" id="UP000018780"/>
    </source>
</evidence>
<sequence length="102" mass="11363">MARPFTPKVITANDLLEGDVIYFTAGNTWTRNLSEAELITDEADAQLRLLEAEKQNIRIVGAYLADAKAGPNGPEPTHFREDFRRTGPSNYFHGKQEAEANV</sequence>
<dbReference type="Pfam" id="PF11011">
    <property type="entry name" value="DUF2849"/>
    <property type="match status" value="1"/>
</dbReference>
<organism evidence="2 3">
    <name type="scientific">Leisingera methylohalidivorans DSM 14336</name>
    <dbReference type="NCBI Taxonomy" id="999552"/>
    <lineage>
        <taxon>Bacteria</taxon>
        <taxon>Pseudomonadati</taxon>
        <taxon>Pseudomonadota</taxon>
        <taxon>Alphaproteobacteria</taxon>
        <taxon>Rhodobacterales</taxon>
        <taxon>Roseobacteraceae</taxon>
        <taxon>Leisingera</taxon>
    </lineage>
</organism>
<accession>V9VTB8</accession>
<dbReference type="RefSeq" id="WP_024090574.1">
    <property type="nucleotide sequence ID" value="NC_023135.1"/>
</dbReference>
<dbReference type="InterPro" id="IPR021270">
    <property type="entry name" value="DUF2849"/>
</dbReference>
<dbReference type="Proteomes" id="UP000018780">
    <property type="component" value="Chromosome"/>
</dbReference>
<reference evidence="2 3" key="1">
    <citation type="submission" date="2013-09" db="EMBL/GenBank/DDBJ databases">
        <authorList>
            <consortium name="DOE Joint Genome Institute"/>
            <person name="Klenk H.-P."/>
            <person name="Huntemann M."/>
            <person name="Han J."/>
            <person name="Chen A."/>
            <person name="Kyrpides N."/>
            <person name="Mavromatis K."/>
            <person name="Markowitz V."/>
            <person name="Palaniappan K."/>
            <person name="Ivanova N."/>
            <person name="Schaumberg A."/>
            <person name="Pati A."/>
            <person name="Liolios K."/>
            <person name="Nordberg H.P."/>
            <person name="Cantor M.N."/>
            <person name="Hua S.X."/>
            <person name="Woyke T."/>
        </authorList>
    </citation>
    <scope>NUCLEOTIDE SEQUENCE [LARGE SCALE GENOMIC DNA]</scope>
    <source>
        <strain evidence="2 3">DSM 14336</strain>
    </source>
</reference>
<dbReference type="HOGENOM" id="CLU_157881_0_0_5"/>
<protein>
    <submittedName>
        <fullName evidence="2">Sulfite reductase</fullName>
    </submittedName>
</protein>
<gene>
    <name evidence="2" type="ORF">METH_11700</name>
</gene>
<proteinExistence type="predicted"/>
<evidence type="ECO:0000256" key="1">
    <source>
        <dbReference type="SAM" id="MobiDB-lite"/>
    </source>
</evidence>
<dbReference type="OrthoDB" id="5738806at2"/>
<feature type="region of interest" description="Disordered" evidence="1">
    <location>
        <begin position="69"/>
        <end position="102"/>
    </location>
</feature>
<evidence type="ECO:0000313" key="2">
    <source>
        <dbReference type="EMBL" id="AHD01248.1"/>
    </source>
</evidence>
<dbReference type="STRING" id="999552.METH_11700"/>